<protein>
    <recommendedName>
        <fullName evidence="3">N-acylneuraminate cytidylyltransferase</fullName>
    </recommendedName>
</protein>
<keyword evidence="2" id="KW-1185">Reference proteome</keyword>
<sequence length="238" mass="26758">MNQQPRTKILAIIPARGGSKGVPRKNIKELGGKPLLAYTAEAALASNLISKIILSTEDEEIMKVGKSCGLDVPFQRPSELAQNQSGSLGVVQNAIQFFENQGEYFDAVILLQVTSPFRLKGFIDQAIQKFIQSDVDALVSVLPVPHEYNPHWVFETDENDNLKISTGEKQIIKRRQDLPKAYFRDGSIYITKTEVIKKGSFFGKKLSYIESNPDIYVNIDTMDDWKKAEEMVLDFART</sequence>
<evidence type="ECO:0008006" key="3">
    <source>
        <dbReference type="Google" id="ProtNLM"/>
    </source>
</evidence>
<dbReference type="Proteomes" id="UP000599688">
    <property type="component" value="Unassembled WGS sequence"/>
</dbReference>
<gene>
    <name evidence="1" type="primary">neuA</name>
    <name evidence="1" type="ORF">GCM10010831_10160</name>
</gene>
<dbReference type="EMBL" id="BMGL01000005">
    <property type="protein sequence ID" value="GGE10633.1"/>
    <property type="molecule type" value="Genomic_DNA"/>
</dbReference>
<dbReference type="PANTHER" id="PTHR21485">
    <property type="entry name" value="HAD SUPERFAMILY MEMBERS CMAS AND KDSC"/>
    <property type="match status" value="1"/>
</dbReference>
<dbReference type="RefSeq" id="WP_188405724.1">
    <property type="nucleotide sequence ID" value="NZ_BMGL01000005.1"/>
</dbReference>
<reference evidence="1 2" key="1">
    <citation type="journal article" date="2014" name="Int. J. Syst. Evol. Microbiol.">
        <title>Complete genome sequence of Corynebacterium casei LMG S-19264T (=DSM 44701T), isolated from a smear-ripened cheese.</title>
        <authorList>
            <consortium name="US DOE Joint Genome Institute (JGI-PGF)"/>
            <person name="Walter F."/>
            <person name="Albersmeier A."/>
            <person name="Kalinowski J."/>
            <person name="Ruckert C."/>
        </authorList>
    </citation>
    <scope>NUCLEOTIDE SEQUENCE [LARGE SCALE GENOMIC DNA]</scope>
    <source>
        <strain evidence="1 2">CGMCC 1.12925</strain>
    </source>
</reference>
<dbReference type="PANTHER" id="PTHR21485:SF6">
    <property type="entry name" value="N-ACYLNEURAMINATE CYTIDYLYLTRANSFERASE-RELATED"/>
    <property type="match status" value="1"/>
</dbReference>
<proteinExistence type="predicted"/>
<dbReference type="Gene3D" id="3.90.550.10">
    <property type="entry name" value="Spore Coat Polysaccharide Biosynthesis Protein SpsA, Chain A"/>
    <property type="match status" value="1"/>
</dbReference>
<dbReference type="SUPFAM" id="SSF53448">
    <property type="entry name" value="Nucleotide-diphospho-sugar transferases"/>
    <property type="match status" value="1"/>
</dbReference>
<dbReference type="GO" id="GO:0008781">
    <property type="term" value="F:N-acylneuraminate cytidylyltransferase activity"/>
    <property type="evidence" value="ECO:0007669"/>
    <property type="project" value="TreeGrafter"/>
</dbReference>
<evidence type="ECO:0000313" key="1">
    <source>
        <dbReference type="EMBL" id="GGE10633.1"/>
    </source>
</evidence>
<name>A0A916ZRI1_9FLAO</name>
<dbReference type="CDD" id="cd02513">
    <property type="entry name" value="CMP-NeuAc_Synthase"/>
    <property type="match status" value="1"/>
</dbReference>
<organism evidence="1 2">
    <name type="scientific">Psychroflexus salis</name>
    <dbReference type="NCBI Taxonomy" id="1526574"/>
    <lineage>
        <taxon>Bacteria</taxon>
        <taxon>Pseudomonadati</taxon>
        <taxon>Bacteroidota</taxon>
        <taxon>Flavobacteriia</taxon>
        <taxon>Flavobacteriales</taxon>
        <taxon>Flavobacteriaceae</taxon>
        <taxon>Psychroflexus</taxon>
    </lineage>
</organism>
<evidence type="ECO:0000313" key="2">
    <source>
        <dbReference type="Proteomes" id="UP000599688"/>
    </source>
</evidence>
<dbReference type="Pfam" id="PF02348">
    <property type="entry name" value="CTP_transf_3"/>
    <property type="match status" value="1"/>
</dbReference>
<dbReference type="InterPro" id="IPR050793">
    <property type="entry name" value="CMP-NeuNAc_synthase"/>
</dbReference>
<dbReference type="AlphaFoldDB" id="A0A916ZRI1"/>
<accession>A0A916ZRI1</accession>
<comment type="caution">
    <text evidence="1">The sequence shown here is derived from an EMBL/GenBank/DDBJ whole genome shotgun (WGS) entry which is preliminary data.</text>
</comment>
<dbReference type="InterPro" id="IPR029044">
    <property type="entry name" value="Nucleotide-diphossugar_trans"/>
</dbReference>
<dbReference type="InterPro" id="IPR003329">
    <property type="entry name" value="Cytidylyl_trans"/>
</dbReference>